<feature type="domain" description="Mannosylglycerate hydrolase MGH1-like glycoside hydrolase" evidence="2">
    <location>
        <begin position="695"/>
        <end position="864"/>
    </location>
</feature>
<feature type="region of interest" description="Disordered" evidence="1">
    <location>
        <begin position="1"/>
        <end position="20"/>
    </location>
</feature>
<evidence type="ECO:0000313" key="4">
    <source>
        <dbReference type="Proteomes" id="UP001160499"/>
    </source>
</evidence>
<evidence type="ECO:0000256" key="1">
    <source>
        <dbReference type="SAM" id="MobiDB-lite"/>
    </source>
</evidence>
<keyword evidence="4" id="KW-1185">Reference proteome</keyword>
<dbReference type="Gene3D" id="1.50.10.10">
    <property type="match status" value="1"/>
</dbReference>
<reference evidence="3 4" key="1">
    <citation type="submission" date="2023-04" db="EMBL/GenBank/DDBJ databases">
        <title>Forest soil microbial communities from Buena Vista Peninsula, Colon Province, Panama.</title>
        <authorList>
            <person name="Bouskill N."/>
        </authorList>
    </citation>
    <scope>NUCLEOTIDE SEQUENCE [LARGE SCALE GENOMIC DNA]</scope>
    <source>
        <strain evidence="3 4">GGS1</strain>
    </source>
</reference>
<name>A0ABT6L967_9ACTN</name>
<feature type="compositionally biased region" description="Basic and acidic residues" evidence="1">
    <location>
        <begin position="10"/>
        <end position="19"/>
    </location>
</feature>
<sequence length="894" mass="100827">MADSGTTGAERQRLAEADASRAPWRRWGPYLSERQWGTVREDYSPGGDAWSYFTHEQARSRAYRWGEDGIAGVSDDKQRLCFALALWNGRDPILKERLFGLTNTEGNHGEDVKECYFYLDSTPTHSYMKYLYKYPQAAYPYDDLVDTNRSRGRRDFEYELLDTGIFDEDRYFDVFVEYAKAGPEDLLVEITAHNRGPDEATLHLLPTLWFRHTWSWAGGTAVPSLGLDGSAIRAEHEELGTRRLYFSGGTQTLFTENDTNNERVFGSSNTTPYVKDGIDRHVVHGETDAVNPARTGTKASVHHVLSVPGGESVTVRLRLTDAQLDDPWAGFEDVMDARRSEADEFYEDVLPDGTSEDERRVVRQALAGMLWSKQYYYLDVERWLAEHGVDPLGADPAVRNSAWYHMVNDEVMSMPDAWEYPWFAAWDLAFHTIALSMVDIGFAKSQLDLLLRRLYLHPNGQIPAYEWNFGDVNPPVHAWAVLFVYELEKQRTGRADRAFLENAFQKLMKNFSWWLNRKDVDGNNVFQGGFLGLDNIGVFDRSAPLPTGGHLDQADGTAWMALYCQNLLEIAIELAVENPVYVEQAQTLFEHFAWIAVATNRMGKDNESLWDEEDGFFYDVLRLPDGTATRLKVRSLVGLIPLAATSVVGAWSDRRFPELAAGAKEFIERHPAVAAIVSAQQNVGPGQGGRYLFALFGEDRLRRVLARMLDEDEFLGPHGIRSLSKYHAEHPYTFEVHGETYGVGYLPAESDSGMFGGNSNWRGPVWFPVNMLLIRALLNLYAYHGDDFTVECPTGSGKHLTLYQVAREISDRLTSTFLQGPDGHRPVHGAQAKYAKDPHWKNLVLFYEYFHGDNGAGLGASHQTGWTGLAAVTATLFHVVGEGDWGALREEPLS</sequence>
<proteinExistence type="predicted"/>
<feature type="domain" description="Mannosylglycerate hydrolase MGH1-like glycoside hydrolase" evidence="2">
    <location>
        <begin position="420"/>
        <end position="524"/>
    </location>
</feature>
<comment type="caution">
    <text evidence="3">The sequence shown here is derived from an EMBL/GenBank/DDBJ whole genome shotgun (WGS) entry which is preliminary data.</text>
</comment>
<dbReference type="PANTHER" id="PTHR10412:SF10">
    <property type="entry name" value="GLYCOSYL HYDROLASE FAMILY 63 C-TERMINAL DOMAIN-CONTAINING PROTEIN"/>
    <property type="match status" value="1"/>
</dbReference>
<dbReference type="SUPFAM" id="SSF48208">
    <property type="entry name" value="Six-hairpin glycosidases"/>
    <property type="match status" value="1"/>
</dbReference>
<dbReference type="RefSeq" id="WP_280873887.1">
    <property type="nucleotide sequence ID" value="NZ_JARXVH010000001.1"/>
</dbReference>
<dbReference type="InterPro" id="IPR008928">
    <property type="entry name" value="6-hairpin_glycosidase_sf"/>
</dbReference>
<dbReference type="EMBL" id="JARXVH010000001">
    <property type="protein sequence ID" value="MDH6212829.1"/>
    <property type="molecule type" value="Genomic_DNA"/>
</dbReference>
<dbReference type="InterPro" id="IPR054491">
    <property type="entry name" value="MGH1-like_GH"/>
</dbReference>
<protein>
    <recommendedName>
        <fullName evidence="2">Mannosylglycerate hydrolase MGH1-like glycoside hydrolase domain-containing protein</fullName>
    </recommendedName>
</protein>
<dbReference type="InterPro" id="IPR004888">
    <property type="entry name" value="Glycoside_hydrolase_63"/>
</dbReference>
<dbReference type="InterPro" id="IPR012341">
    <property type="entry name" value="6hp_glycosidase-like_sf"/>
</dbReference>
<gene>
    <name evidence="3" type="ORF">M2283_000108</name>
</gene>
<organism evidence="3 4">
    <name type="scientific">Streptomyces pseudovenezuelae</name>
    <dbReference type="NCBI Taxonomy" id="67350"/>
    <lineage>
        <taxon>Bacteria</taxon>
        <taxon>Bacillati</taxon>
        <taxon>Actinomycetota</taxon>
        <taxon>Actinomycetes</taxon>
        <taxon>Kitasatosporales</taxon>
        <taxon>Streptomycetaceae</taxon>
        <taxon>Streptomyces</taxon>
        <taxon>Streptomyces aurantiacus group</taxon>
    </lineage>
</organism>
<evidence type="ECO:0000259" key="2">
    <source>
        <dbReference type="Pfam" id="PF22422"/>
    </source>
</evidence>
<dbReference type="PANTHER" id="PTHR10412">
    <property type="entry name" value="MANNOSYL-OLIGOSACCHARIDE GLUCOSIDASE"/>
    <property type="match status" value="1"/>
</dbReference>
<dbReference type="Proteomes" id="UP001160499">
    <property type="component" value="Unassembled WGS sequence"/>
</dbReference>
<dbReference type="Pfam" id="PF22422">
    <property type="entry name" value="MGH1-like_GH"/>
    <property type="match status" value="2"/>
</dbReference>
<evidence type="ECO:0000313" key="3">
    <source>
        <dbReference type="EMBL" id="MDH6212829.1"/>
    </source>
</evidence>
<accession>A0ABT6L967</accession>